<feature type="region of interest" description="Disordered" evidence="1">
    <location>
        <begin position="886"/>
        <end position="917"/>
    </location>
</feature>
<feature type="compositionally biased region" description="Polar residues" evidence="1">
    <location>
        <begin position="1018"/>
        <end position="1035"/>
    </location>
</feature>
<organism evidence="2 3">
    <name type="scientific">Xylaria arbuscula</name>
    <dbReference type="NCBI Taxonomy" id="114810"/>
    <lineage>
        <taxon>Eukaryota</taxon>
        <taxon>Fungi</taxon>
        <taxon>Dikarya</taxon>
        <taxon>Ascomycota</taxon>
        <taxon>Pezizomycotina</taxon>
        <taxon>Sordariomycetes</taxon>
        <taxon>Xylariomycetidae</taxon>
        <taxon>Xylariales</taxon>
        <taxon>Xylariaceae</taxon>
        <taxon>Xylaria</taxon>
    </lineage>
</organism>
<feature type="compositionally biased region" description="Polar residues" evidence="1">
    <location>
        <begin position="1380"/>
        <end position="1402"/>
    </location>
</feature>
<feature type="compositionally biased region" description="Polar residues" evidence="1">
    <location>
        <begin position="1098"/>
        <end position="1109"/>
    </location>
</feature>
<name>A0A9W8NG33_9PEZI</name>
<feature type="region of interest" description="Disordered" evidence="1">
    <location>
        <begin position="551"/>
        <end position="757"/>
    </location>
</feature>
<feature type="region of interest" description="Disordered" evidence="1">
    <location>
        <begin position="1373"/>
        <end position="1422"/>
    </location>
</feature>
<feature type="compositionally biased region" description="Polar residues" evidence="1">
    <location>
        <begin position="889"/>
        <end position="908"/>
    </location>
</feature>
<feature type="compositionally biased region" description="Polar residues" evidence="1">
    <location>
        <begin position="435"/>
        <end position="451"/>
    </location>
</feature>
<sequence>MGLPEGWESDYDGTRWFFRYKATGTVQYHFPQPGDEYAEFLLDSGTGPIRLSPEERLVVEQHAKQQSVSDGDNGARNGPTSSGSKREKKVKDEFGMSATGYFDPMDFSGGFNDTSPLEEDDPEETVELPGNDQHIRSPVGFVAELATQETVKCAEELAPVELDGTSWSPAPIQTDIAQGPAELPTHQSPVDGKTPSPQPTQSATQLVDPSALTSASFSYSEVKPVASPNHGIPPRASSIRRKPVLSNPNSASLGQNGFQPWKPSQGIAEHPSQGQNGGAETLPQTSVLQNQNSELGIIGQNSSVHGPLVLGGVPNSLVPPSAPSKPASTVSSIINSEVSPVPSVLQPAHGPATQPVSPENISSSIIPTAQGLHGTIAVPVAGDALSYTPSVLKPGTQQANHSNGNLTETEGNLESGPPPSSNLQQSTLAHHKVQPISQISHNHFDQPNATGNRFDHGNHENEENPAKPPSEPDPSDAGRIGSQTNTLADEQIPVVAPLNFVKRHSSKSSQVSSIVAEAHDPTPQLGSSASVPSDEISEVISMFSSFTPQATPAPTATPFQHPPHVAHSGDNKPESALTGGGKVDQMVNGQSPPPVQNTNQPHGPIPPATFNMPKPAPTNAVSGIPPPSNSVNGSVQGGPKIQGTHYPPPPVSGPFAQNPNSLPPSPPYTGKPFIAPTPPGPLASQGNLSKPPTPQMSATPLPSPPPSQAGNIPPTHQPPVLGPQSNHANNAIQRPPQALQHTGVNTNVPSQGSTTMSPLHMANQHHGPLGSINNSMMGQSPVGQSQMATHNPTLHQQPGNRPPVGHQLPGSVTAQNAPQPTYQQPSPVTQTVSPIQSQVSSPAQSIASLHVSQSSTPSSAFATVNNTTNSHNGPIVNFNHAATMPARPSSMSAQPPTQQVGNTMSPVNTHHGPVSASVKPTAQQIPTANPPAKPYPMLPGQVTPLPSQVGSAPVPPPPQQAVPNNQVKPPFGTQPSMVGQPQAHMSGSPAGQVITPSQTNVMQNLPPGHVPSGLISPQAQMKPPQQQIPLSNPGASHTGGHQAFPSNLPPLPPQLASYPSTVAPGQTYNPQALVPPPPASAPVGGQSAFQPPPVASVISPQGKPSNPSQAGAAFSDAGKALWKKGKKMFQSPAIKQTAVAIGGGILAESVGVNAAAGAQLANNVYTNVTRPPLAHAQTAPAGSATQHQPVPMGQQPPGKLQPQPVQHHQHPLQPQQGQVGQPRPPQPGHLNQPQLGYPLPPPPPGPPPQPGQIKPTLPGHPQPGHPHVGQPQLGNTQPLQHPAGAQIPGRPPFVQVQSPALQAGIAVNLNAQAQAQANFYRPQYPPMHPAMAGGIRPTTGPPGPPGAPTNEQPIIDPMTANAMATIVGSAIGSAFRPDHSQPQNAHTSPQGHAPQEYSSHPGQDTAEHGAGAHEQAYHSAAPAQTSAAYADNNYMADTSYTDNSSYAANNTYVDNTDVVNNTIVIDNSTTVLADTTYNDASYTDMSSFNNTDITASTAIGIDMNSTVYVDSNMAAYGMDESLTVAATSEVSVDYSGDSWGDWFS</sequence>
<feature type="compositionally biased region" description="Polar residues" evidence="1">
    <location>
        <begin position="723"/>
        <end position="732"/>
    </location>
</feature>
<feature type="compositionally biased region" description="Pro residues" evidence="1">
    <location>
        <begin position="661"/>
        <end position="681"/>
    </location>
</feature>
<gene>
    <name evidence="2" type="ORF">NPX13_g4577</name>
</gene>
<dbReference type="EMBL" id="JANPWZ010000657">
    <property type="protein sequence ID" value="KAJ3573793.1"/>
    <property type="molecule type" value="Genomic_DNA"/>
</dbReference>
<evidence type="ECO:0000313" key="2">
    <source>
        <dbReference type="EMBL" id="KAJ3573793.1"/>
    </source>
</evidence>
<feature type="region of interest" description="Disordered" evidence="1">
    <location>
        <begin position="1333"/>
        <end position="1354"/>
    </location>
</feature>
<feature type="compositionally biased region" description="Polar residues" evidence="1">
    <location>
        <begin position="199"/>
        <end position="209"/>
    </location>
</feature>
<evidence type="ECO:0000256" key="1">
    <source>
        <dbReference type="SAM" id="MobiDB-lite"/>
    </source>
</evidence>
<feature type="region of interest" description="Disordered" evidence="1">
    <location>
        <begin position="1078"/>
        <end position="1113"/>
    </location>
</feature>
<evidence type="ECO:0008006" key="4">
    <source>
        <dbReference type="Google" id="ProtNLM"/>
    </source>
</evidence>
<feature type="compositionally biased region" description="Low complexity" evidence="1">
    <location>
        <begin position="1191"/>
        <end position="1221"/>
    </location>
</feature>
<feature type="compositionally biased region" description="Polar residues" evidence="1">
    <location>
        <begin position="739"/>
        <end position="757"/>
    </location>
</feature>
<keyword evidence="3" id="KW-1185">Reference proteome</keyword>
<protein>
    <recommendedName>
        <fullName evidence="4">WW domain-containing protein</fullName>
    </recommendedName>
</protein>
<feature type="region of interest" description="Disordered" evidence="1">
    <location>
        <begin position="389"/>
        <end position="491"/>
    </location>
</feature>
<feature type="compositionally biased region" description="Polar residues" evidence="1">
    <location>
        <begin position="810"/>
        <end position="835"/>
    </location>
</feature>
<feature type="region of interest" description="Disordered" evidence="1">
    <location>
        <begin position="1018"/>
        <end position="1054"/>
    </location>
</feature>
<comment type="caution">
    <text evidence="2">The sequence shown here is derived from an EMBL/GenBank/DDBJ whole genome shotgun (WGS) entry which is preliminary data.</text>
</comment>
<proteinExistence type="predicted"/>
<feature type="region of interest" description="Disordered" evidence="1">
    <location>
        <begin position="180"/>
        <end position="209"/>
    </location>
</feature>
<feature type="compositionally biased region" description="Polar residues" evidence="1">
    <location>
        <begin position="684"/>
        <end position="700"/>
    </location>
</feature>
<evidence type="ECO:0000313" key="3">
    <source>
        <dbReference type="Proteomes" id="UP001148614"/>
    </source>
</evidence>
<dbReference type="Proteomes" id="UP001148614">
    <property type="component" value="Unassembled WGS sequence"/>
</dbReference>
<feature type="compositionally biased region" description="Pro residues" evidence="1">
    <location>
        <begin position="1238"/>
        <end position="1250"/>
    </location>
</feature>
<feature type="compositionally biased region" description="Polar residues" evidence="1">
    <location>
        <begin position="246"/>
        <end position="258"/>
    </location>
</feature>
<feature type="compositionally biased region" description="Polar residues" evidence="1">
    <location>
        <begin position="973"/>
        <end position="985"/>
    </location>
</feature>
<feature type="region of interest" description="Disordered" evidence="1">
    <location>
        <begin position="779"/>
        <end position="835"/>
    </location>
</feature>
<feature type="region of interest" description="Disordered" evidence="1">
    <location>
        <begin position="947"/>
        <end position="989"/>
    </location>
</feature>
<feature type="compositionally biased region" description="Basic and acidic residues" evidence="1">
    <location>
        <begin position="453"/>
        <end position="465"/>
    </location>
</feature>
<feature type="compositionally biased region" description="Acidic residues" evidence="1">
    <location>
        <begin position="116"/>
        <end position="126"/>
    </location>
</feature>
<feature type="region of interest" description="Disordered" evidence="1">
    <location>
        <begin position="1176"/>
        <end position="1288"/>
    </location>
</feature>
<feature type="region of interest" description="Disordered" evidence="1">
    <location>
        <begin position="221"/>
        <end position="281"/>
    </location>
</feature>
<reference evidence="2" key="1">
    <citation type="submission" date="2022-07" db="EMBL/GenBank/DDBJ databases">
        <title>Genome Sequence of Xylaria arbuscula.</title>
        <authorList>
            <person name="Buettner E."/>
        </authorList>
    </citation>
    <scope>NUCLEOTIDE SEQUENCE</scope>
    <source>
        <strain evidence="2">VT107</strain>
    </source>
</reference>
<feature type="compositionally biased region" description="Low complexity" evidence="1">
    <location>
        <begin position="961"/>
        <end position="970"/>
    </location>
</feature>
<accession>A0A9W8NG33</accession>
<feature type="compositionally biased region" description="Polar residues" evidence="1">
    <location>
        <begin position="395"/>
        <end position="412"/>
    </location>
</feature>
<feature type="region of interest" description="Disordered" evidence="1">
    <location>
        <begin position="60"/>
        <end position="134"/>
    </location>
</feature>
<feature type="compositionally biased region" description="Polar residues" evidence="1">
    <location>
        <begin position="779"/>
        <end position="799"/>
    </location>
</feature>
<feature type="compositionally biased region" description="Low complexity" evidence="1">
    <location>
        <begin position="551"/>
        <end position="563"/>
    </location>
</feature>